<organism evidence="1 2">
    <name type="scientific">Clostridium algidicarnis DSM 15099</name>
    <dbReference type="NCBI Taxonomy" id="1121295"/>
    <lineage>
        <taxon>Bacteria</taxon>
        <taxon>Bacillati</taxon>
        <taxon>Bacillota</taxon>
        <taxon>Clostridia</taxon>
        <taxon>Eubacteriales</taxon>
        <taxon>Clostridiaceae</taxon>
        <taxon>Clostridium</taxon>
    </lineage>
</organism>
<gene>
    <name evidence="1" type="ORF">BD821_12014</name>
</gene>
<reference evidence="1 2" key="1">
    <citation type="submission" date="2018-02" db="EMBL/GenBank/DDBJ databases">
        <title>Genomic Encyclopedia of Archaeal and Bacterial Type Strains, Phase II (KMG-II): from individual species to whole genera.</title>
        <authorList>
            <person name="Goeker M."/>
        </authorList>
    </citation>
    <scope>NUCLEOTIDE SEQUENCE [LARGE SCALE GENOMIC DNA]</scope>
    <source>
        <strain evidence="1 2">DSM 15099</strain>
    </source>
</reference>
<dbReference type="RefSeq" id="WP_104410615.1">
    <property type="nucleotide sequence ID" value="NZ_PTIS01000020.1"/>
</dbReference>
<comment type="caution">
    <text evidence="1">The sequence shown here is derived from an EMBL/GenBank/DDBJ whole genome shotgun (WGS) entry which is preliminary data.</text>
</comment>
<evidence type="ECO:0000313" key="2">
    <source>
        <dbReference type="Proteomes" id="UP000239863"/>
    </source>
</evidence>
<accession>A0A2S6FUX4</accession>
<dbReference type="PROSITE" id="PS51257">
    <property type="entry name" value="PROKAR_LIPOPROTEIN"/>
    <property type="match status" value="1"/>
</dbReference>
<dbReference type="EMBL" id="PTIS01000020">
    <property type="protein sequence ID" value="PPK45266.1"/>
    <property type="molecule type" value="Genomic_DNA"/>
</dbReference>
<sequence>MKKLKKITSIALIFILAIGVYGCGTESPSNTMKNYFENIKTGKNSDFSKLLDETKENEERKEGDISEENSQKLVEAMKKISYTINSEKIDGDAATVNVKVNGPDIAAVMLDYIQQAFANGLTQAFSTNKLTEEQSKNMDDDILSKCIDNIKYTDRTEDVSLIKKDGQWEVVNNDQLMTLLINIKSSSLNSNIATDEKLKAEVKEIILNEPFNVQTDNGNYILTIEGARATEKRNEFSDIEAKMVVILDYTYSNISFGESLGQDLYIDEYAFQVLDDEGNVLGYYPVYDDNRTPKEVPVGGKCKASVTFAVPIESVNLNVTFIRGSEKVGKIVVPIK</sequence>
<name>A0A2S6FUX4_9CLOT</name>
<dbReference type="STRING" id="37659.GCA_000703125_01432"/>
<evidence type="ECO:0000313" key="1">
    <source>
        <dbReference type="EMBL" id="PPK45266.1"/>
    </source>
</evidence>
<proteinExistence type="predicted"/>
<dbReference type="OrthoDB" id="1778308at2"/>
<protein>
    <submittedName>
        <fullName evidence="1">Uncharacterized protein DUF4878</fullName>
    </submittedName>
</protein>
<dbReference type="AlphaFoldDB" id="A0A2S6FUX4"/>
<dbReference type="Proteomes" id="UP000239863">
    <property type="component" value="Unassembled WGS sequence"/>
</dbReference>